<protein>
    <submittedName>
        <fullName evidence="4">Saccharopine dehydrogenase (NADP+, L-glutamate forming)</fullName>
        <ecNumber evidence="4">1.5.1.10</ecNumber>
    </submittedName>
</protein>
<dbReference type="InterPro" id="IPR051168">
    <property type="entry name" value="AASS"/>
</dbReference>
<dbReference type="Proteomes" id="UP000578112">
    <property type="component" value="Unassembled WGS sequence"/>
</dbReference>
<gene>
    <name evidence="4" type="ORF">BJ971_005327</name>
</gene>
<feature type="domain" description="Saccharopine dehydrogenase NADP binding" evidence="2">
    <location>
        <begin position="21"/>
        <end position="122"/>
    </location>
</feature>
<evidence type="ECO:0000313" key="5">
    <source>
        <dbReference type="Proteomes" id="UP000578112"/>
    </source>
</evidence>
<evidence type="ECO:0000313" key="4">
    <source>
        <dbReference type="EMBL" id="MBB4764771.1"/>
    </source>
</evidence>
<organism evidence="4 5">
    <name type="scientific">Actinoplanes digitatis</name>
    <dbReference type="NCBI Taxonomy" id="1868"/>
    <lineage>
        <taxon>Bacteria</taxon>
        <taxon>Bacillati</taxon>
        <taxon>Actinomycetota</taxon>
        <taxon>Actinomycetes</taxon>
        <taxon>Micromonosporales</taxon>
        <taxon>Micromonosporaceae</taxon>
        <taxon>Actinoplanes</taxon>
    </lineage>
</organism>
<name>A0A7W7I1H5_9ACTN</name>
<evidence type="ECO:0000256" key="1">
    <source>
        <dbReference type="ARBA" id="ARBA00023002"/>
    </source>
</evidence>
<proteinExistence type="predicted"/>
<dbReference type="InterPro" id="IPR032095">
    <property type="entry name" value="Sacchrp_dh-like_C"/>
</dbReference>
<keyword evidence="1 4" id="KW-0560">Oxidoreductase</keyword>
<comment type="caution">
    <text evidence="4">The sequence shown here is derived from an EMBL/GenBank/DDBJ whole genome shotgun (WGS) entry which is preliminary data.</text>
</comment>
<dbReference type="Pfam" id="PF16653">
    <property type="entry name" value="Sacchrp_dh_C"/>
    <property type="match status" value="1"/>
</dbReference>
<dbReference type="SUPFAM" id="SSF55347">
    <property type="entry name" value="Glyceraldehyde-3-phosphate dehydrogenase-like, C-terminal domain"/>
    <property type="match status" value="1"/>
</dbReference>
<sequence>MSEPIAASGNVHWAGTGLSSGSGLAELAGAARRVTLWGRSVAKAERRLADLGLSGRVAAADIAGLPVAVGPGDVVISMLPATEHAALLRLCLDRGAHFACTSYVSPELAAADGPARAGGLVVLTEAGLDPGIDHLFAHDLVARARKAVGDGPASVRFTSFCGGVPAEPNDFRYRFSWAPRGVLSALGSPARSIEKGEPRTVERPWEAVTEYDLDGEVFEVYPNRDSVPFVAQYDFPDGWRPETFVRGTLRLGGWREAWRDVFAVVRDGGPADLDALATELAARYPMRPGDRDRVVLAVELDVTTGSGSWSGRYLLDAVGDEHETAMARTVSLPLAYGVLEILAGSTPAGLHRALADPAAAGRGLTFLRGRGLDCALSTPDRTGEI</sequence>
<dbReference type="GO" id="GO:0004755">
    <property type="term" value="F:saccharopine dehydrogenase (NADP+, L-glutamate-forming) activity"/>
    <property type="evidence" value="ECO:0007669"/>
    <property type="project" value="UniProtKB-EC"/>
</dbReference>
<accession>A0A7W7I1H5</accession>
<dbReference type="Gene3D" id="3.30.360.10">
    <property type="entry name" value="Dihydrodipicolinate Reductase, domain 2"/>
    <property type="match status" value="1"/>
</dbReference>
<reference evidence="4 5" key="1">
    <citation type="submission" date="2020-08" db="EMBL/GenBank/DDBJ databases">
        <title>Sequencing the genomes of 1000 actinobacteria strains.</title>
        <authorList>
            <person name="Klenk H.-P."/>
        </authorList>
    </citation>
    <scope>NUCLEOTIDE SEQUENCE [LARGE SCALE GENOMIC DNA]</scope>
    <source>
        <strain evidence="4 5">DSM 43149</strain>
    </source>
</reference>
<dbReference type="AlphaFoldDB" id="A0A7W7I1H5"/>
<dbReference type="RefSeq" id="WP_184995924.1">
    <property type="nucleotide sequence ID" value="NZ_BOMK01000003.1"/>
</dbReference>
<dbReference type="EMBL" id="JACHNH010000001">
    <property type="protein sequence ID" value="MBB4764771.1"/>
    <property type="molecule type" value="Genomic_DNA"/>
</dbReference>
<dbReference type="EC" id="1.5.1.10" evidence="4"/>
<feature type="domain" description="Saccharopine dehydrogenase-like C-terminal" evidence="3">
    <location>
        <begin position="127"/>
        <end position="367"/>
    </location>
</feature>
<dbReference type="PANTHER" id="PTHR11133:SF23">
    <property type="entry name" value="SACCHAROPINE DEHYDROGENASE [NAD(+), L-LYSINE-FORMING]"/>
    <property type="match status" value="1"/>
</dbReference>
<dbReference type="InterPro" id="IPR005097">
    <property type="entry name" value="Sacchrp_dh_NADP-bd"/>
</dbReference>
<dbReference type="Gene3D" id="3.40.50.720">
    <property type="entry name" value="NAD(P)-binding Rossmann-like Domain"/>
    <property type="match status" value="1"/>
</dbReference>
<dbReference type="SUPFAM" id="SSF51735">
    <property type="entry name" value="NAD(P)-binding Rossmann-fold domains"/>
    <property type="match status" value="1"/>
</dbReference>
<dbReference type="InterPro" id="IPR036291">
    <property type="entry name" value="NAD(P)-bd_dom_sf"/>
</dbReference>
<dbReference type="GO" id="GO:0005737">
    <property type="term" value="C:cytoplasm"/>
    <property type="evidence" value="ECO:0007669"/>
    <property type="project" value="TreeGrafter"/>
</dbReference>
<dbReference type="GO" id="GO:0019878">
    <property type="term" value="P:lysine biosynthetic process via aminoadipic acid"/>
    <property type="evidence" value="ECO:0007669"/>
    <property type="project" value="TreeGrafter"/>
</dbReference>
<dbReference type="Pfam" id="PF03435">
    <property type="entry name" value="Sacchrp_dh_NADP"/>
    <property type="match status" value="1"/>
</dbReference>
<evidence type="ECO:0000259" key="2">
    <source>
        <dbReference type="Pfam" id="PF03435"/>
    </source>
</evidence>
<keyword evidence="5" id="KW-1185">Reference proteome</keyword>
<evidence type="ECO:0000259" key="3">
    <source>
        <dbReference type="Pfam" id="PF16653"/>
    </source>
</evidence>
<dbReference type="PANTHER" id="PTHR11133">
    <property type="entry name" value="SACCHAROPINE DEHYDROGENASE"/>
    <property type="match status" value="1"/>
</dbReference>